<comment type="function">
    <text evidence="7">Single strand-specific metallo-endoribonuclease involved in late-stage 70S ribosome quality control and in maturation of the 3' terminus of the 16S rRNA.</text>
</comment>
<dbReference type="Gene3D" id="3.40.390.30">
    <property type="entry name" value="Metalloproteases ('zincins'), catalytic domain"/>
    <property type="match status" value="1"/>
</dbReference>
<dbReference type="GO" id="GO:0005737">
    <property type="term" value="C:cytoplasm"/>
    <property type="evidence" value="ECO:0007669"/>
    <property type="project" value="UniProtKB-SubCell"/>
</dbReference>
<evidence type="ECO:0000256" key="6">
    <source>
        <dbReference type="ARBA" id="ARBA00022833"/>
    </source>
</evidence>
<sequence length="163" mass="18470">MIDIEVTDHQSIATIDPRPIQRLLKHVFETEGFPEAEISIALVDNEQIHKVNRDFLNHDYPTDVISFVLNGSEDSVSQNHEHADPDFPEPLIGEVIVSVETAAGMAVENNWCIASEVLLYCLHGSLHLCGYDDLVASERNRMRERERFYLLPLGLYPQVDPSD</sequence>
<reference evidence="8 9" key="1">
    <citation type="submission" date="2019-02" db="EMBL/GenBank/DDBJ databases">
        <title>Deep-cultivation of Planctomycetes and their phenomic and genomic characterization uncovers novel biology.</title>
        <authorList>
            <person name="Wiegand S."/>
            <person name="Jogler M."/>
            <person name="Boedeker C."/>
            <person name="Pinto D."/>
            <person name="Vollmers J."/>
            <person name="Rivas-Marin E."/>
            <person name="Kohn T."/>
            <person name="Peeters S.H."/>
            <person name="Heuer A."/>
            <person name="Rast P."/>
            <person name="Oberbeckmann S."/>
            <person name="Bunk B."/>
            <person name="Jeske O."/>
            <person name="Meyerdierks A."/>
            <person name="Storesund J.E."/>
            <person name="Kallscheuer N."/>
            <person name="Luecker S."/>
            <person name="Lage O.M."/>
            <person name="Pohl T."/>
            <person name="Merkel B.J."/>
            <person name="Hornburger P."/>
            <person name="Mueller R.-W."/>
            <person name="Bruemmer F."/>
            <person name="Labrenz M."/>
            <person name="Spormann A.M."/>
            <person name="Op den Camp H."/>
            <person name="Overmann J."/>
            <person name="Amann R."/>
            <person name="Jetten M.S.M."/>
            <person name="Mascher T."/>
            <person name="Medema M.H."/>
            <person name="Devos D.P."/>
            <person name="Kaster A.-K."/>
            <person name="Ovreas L."/>
            <person name="Rohde M."/>
            <person name="Galperin M.Y."/>
            <person name="Jogler C."/>
        </authorList>
    </citation>
    <scope>NUCLEOTIDE SEQUENCE [LARGE SCALE GENOMIC DNA]</scope>
    <source>
        <strain evidence="8 9">Spb1</strain>
    </source>
</reference>
<dbReference type="Pfam" id="PF02130">
    <property type="entry name" value="YbeY"/>
    <property type="match status" value="1"/>
</dbReference>
<keyword evidence="9" id="KW-1185">Reference proteome</keyword>
<dbReference type="NCBIfam" id="TIGR00043">
    <property type="entry name" value="rRNA maturation RNase YbeY"/>
    <property type="match status" value="1"/>
</dbReference>
<dbReference type="EC" id="3.1.-.-" evidence="7"/>
<keyword evidence="7" id="KW-0963">Cytoplasm</keyword>
<comment type="subcellular location">
    <subcellularLocation>
        <location evidence="7">Cytoplasm</location>
    </subcellularLocation>
</comment>
<dbReference type="GO" id="GO:0006364">
    <property type="term" value="P:rRNA processing"/>
    <property type="evidence" value="ECO:0007669"/>
    <property type="project" value="UniProtKB-UniRule"/>
</dbReference>
<keyword evidence="4 7" id="KW-0255">Endonuclease</keyword>
<evidence type="ECO:0000256" key="2">
    <source>
        <dbReference type="ARBA" id="ARBA00022722"/>
    </source>
</evidence>
<comment type="similarity">
    <text evidence="1 7">Belongs to the endoribonuclease YbeY family.</text>
</comment>
<name>A0A518GR64_9PLAN</name>
<evidence type="ECO:0000256" key="3">
    <source>
        <dbReference type="ARBA" id="ARBA00022723"/>
    </source>
</evidence>
<keyword evidence="7" id="KW-0690">Ribosome biogenesis</keyword>
<keyword evidence="2 7" id="KW-0540">Nuclease</keyword>
<keyword evidence="7" id="KW-0698">rRNA processing</keyword>
<keyword evidence="6 7" id="KW-0862">Zinc</keyword>
<gene>
    <name evidence="7 8" type="primary">ybeY</name>
    <name evidence="8" type="ORF">Spb1_30120</name>
</gene>
<dbReference type="AlphaFoldDB" id="A0A518GR64"/>
<evidence type="ECO:0000313" key="9">
    <source>
        <dbReference type="Proteomes" id="UP000315349"/>
    </source>
</evidence>
<dbReference type="RefSeq" id="WP_145301405.1">
    <property type="nucleotide sequence ID" value="NZ_CP036299.1"/>
</dbReference>
<dbReference type="Proteomes" id="UP000315349">
    <property type="component" value="Chromosome"/>
</dbReference>
<accession>A0A518GR64</accession>
<proteinExistence type="inferred from homology"/>
<dbReference type="GO" id="GO:0008270">
    <property type="term" value="F:zinc ion binding"/>
    <property type="evidence" value="ECO:0007669"/>
    <property type="project" value="UniProtKB-UniRule"/>
</dbReference>
<evidence type="ECO:0000256" key="5">
    <source>
        <dbReference type="ARBA" id="ARBA00022801"/>
    </source>
</evidence>
<organism evidence="8 9">
    <name type="scientific">Planctopirus ephydatiae</name>
    <dbReference type="NCBI Taxonomy" id="2528019"/>
    <lineage>
        <taxon>Bacteria</taxon>
        <taxon>Pseudomonadati</taxon>
        <taxon>Planctomycetota</taxon>
        <taxon>Planctomycetia</taxon>
        <taxon>Planctomycetales</taxon>
        <taxon>Planctomycetaceae</taxon>
        <taxon>Planctopirus</taxon>
    </lineage>
</organism>
<keyword evidence="3 7" id="KW-0479">Metal-binding</keyword>
<dbReference type="PANTHER" id="PTHR46986">
    <property type="entry name" value="ENDORIBONUCLEASE YBEY, CHLOROPLASTIC"/>
    <property type="match status" value="1"/>
</dbReference>
<keyword evidence="5 7" id="KW-0378">Hydrolase</keyword>
<dbReference type="GO" id="GO:0004521">
    <property type="term" value="F:RNA endonuclease activity"/>
    <property type="evidence" value="ECO:0007669"/>
    <property type="project" value="UniProtKB-UniRule"/>
</dbReference>
<evidence type="ECO:0000313" key="8">
    <source>
        <dbReference type="EMBL" id="QDV31074.1"/>
    </source>
</evidence>
<evidence type="ECO:0000256" key="1">
    <source>
        <dbReference type="ARBA" id="ARBA00010875"/>
    </source>
</evidence>
<comment type="cofactor">
    <cofactor evidence="7">
        <name>Zn(2+)</name>
        <dbReference type="ChEBI" id="CHEBI:29105"/>
    </cofactor>
    <text evidence="7">Binds 1 zinc ion.</text>
</comment>
<dbReference type="KEGG" id="peh:Spb1_30120"/>
<feature type="binding site" evidence="7">
    <location>
        <position position="123"/>
    </location>
    <ligand>
        <name>Zn(2+)</name>
        <dbReference type="ChEBI" id="CHEBI:29105"/>
        <note>catalytic</note>
    </ligand>
</feature>
<feature type="binding site" evidence="7">
    <location>
        <position position="133"/>
    </location>
    <ligand>
        <name>Zn(2+)</name>
        <dbReference type="ChEBI" id="CHEBI:29105"/>
        <note>catalytic</note>
    </ligand>
</feature>
<dbReference type="InterPro" id="IPR023091">
    <property type="entry name" value="MetalPrtase_cat_dom_sf_prd"/>
</dbReference>
<dbReference type="SUPFAM" id="SSF55486">
    <property type="entry name" value="Metalloproteases ('zincins'), catalytic domain"/>
    <property type="match status" value="1"/>
</dbReference>
<dbReference type="InterPro" id="IPR002036">
    <property type="entry name" value="YbeY"/>
</dbReference>
<dbReference type="GO" id="GO:0004222">
    <property type="term" value="F:metalloendopeptidase activity"/>
    <property type="evidence" value="ECO:0007669"/>
    <property type="project" value="InterPro"/>
</dbReference>
<evidence type="ECO:0000256" key="4">
    <source>
        <dbReference type="ARBA" id="ARBA00022759"/>
    </source>
</evidence>
<feature type="binding site" evidence="7">
    <location>
        <position position="127"/>
    </location>
    <ligand>
        <name>Zn(2+)</name>
        <dbReference type="ChEBI" id="CHEBI:29105"/>
        <note>catalytic</note>
    </ligand>
</feature>
<evidence type="ECO:0000256" key="7">
    <source>
        <dbReference type="HAMAP-Rule" id="MF_00009"/>
    </source>
</evidence>
<dbReference type="EMBL" id="CP036299">
    <property type="protein sequence ID" value="QDV31074.1"/>
    <property type="molecule type" value="Genomic_DNA"/>
</dbReference>
<dbReference type="OrthoDB" id="9807740at2"/>
<dbReference type="HAMAP" id="MF_00009">
    <property type="entry name" value="Endoribonucl_YbeY"/>
    <property type="match status" value="1"/>
</dbReference>
<dbReference type="PANTHER" id="PTHR46986:SF1">
    <property type="entry name" value="ENDORIBONUCLEASE YBEY, CHLOROPLASTIC"/>
    <property type="match status" value="1"/>
</dbReference>
<protein>
    <recommendedName>
        <fullName evidence="7">Endoribonuclease YbeY</fullName>
        <ecNumber evidence="7">3.1.-.-</ecNumber>
    </recommendedName>
</protein>